<protein>
    <submittedName>
        <fullName evidence="2">Uncharacterized protein</fullName>
    </submittedName>
</protein>
<feature type="region of interest" description="Disordered" evidence="1">
    <location>
        <begin position="241"/>
        <end position="299"/>
    </location>
</feature>
<gene>
    <name evidence="2" type="ORF">Taro_004326</name>
</gene>
<evidence type="ECO:0000313" key="3">
    <source>
        <dbReference type="Proteomes" id="UP000652761"/>
    </source>
</evidence>
<feature type="compositionally biased region" description="Acidic residues" evidence="1">
    <location>
        <begin position="258"/>
        <end position="270"/>
    </location>
</feature>
<comment type="caution">
    <text evidence="2">The sequence shown here is derived from an EMBL/GenBank/DDBJ whole genome shotgun (WGS) entry which is preliminary data.</text>
</comment>
<keyword evidence="3" id="KW-1185">Reference proteome</keyword>
<accession>A0A843TUH4</accession>
<dbReference type="EMBL" id="NMUH01000115">
    <property type="protein sequence ID" value="MQL71989.1"/>
    <property type="molecule type" value="Genomic_DNA"/>
</dbReference>
<evidence type="ECO:0000256" key="1">
    <source>
        <dbReference type="SAM" id="MobiDB-lite"/>
    </source>
</evidence>
<evidence type="ECO:0000313" key="2">
    <source>
        <dbReference type="EMBL" id="MQL71989.1"/>
    </source>
</evidence>
<proteinExistence type="predicted"/>
<dbReference type="AlphaFoldDB" id="A0A843TUH4"/>
<dbReference type="Proteomes" id="UP000652761">
    <property type="component" value="Unassembled WGS sequence"/>
</dbReference>
<sequence length="299" mass="32330">MQGSTWGVDSDLMFWAIQNQEINTAKIMIERMKFASSQVWDKKSKLNVSLPYAHLLTKVFQHYGISVVGDVSEKMGKAIRSRNLRKRGFSLVNSPWTKTSMAEGEAIIGEAQEVQKEVGEAAVVASVPMVQEESAPAAPAAALAEEAVTQEAADKPAAAEARVEEYVAIGSLIEEIPPENIFPVVGTSEDLNPTNIVASILRDVLESISSTQGEPERFSESVAPEVVASGHTDEIIMEEAPSQGEQAVAHEKISVEDAPIEGEQSIDEEAAPQGEHTESVPMGNEEHVEFEEPIARAHS</sequence>
<organism evidence="2 3">
    <name type="scientific">Colocasia esculenta</name>
    <name type="common">Wild taro</name>
    <name type="synonym">Arum esculentum</name>
    <dbReference type="NCBI Taxonomy" id="4460"/>
    <lineage>
        <taxon>Eukaryota</taxon>
        <taxon>Viridiplantae</taxon>
        <taxon>Streptophyta</taxon>
        <taxon>Embryophyta</taxon>
        <taxon>Tracheophyta</taxon>
        <taxon>Spermatophyta</taxon>
        <taxon>Magnoliopsida</taxon>
        <taxon>Liliopsida</taxon>
        <taxon>Araceae</taxon>
        <taxon>Aroideae</taxon>
        <taxon>Colocasieae</taxon>
        <taxon>Colocasia</taxon>
    </lineage>
</organism>
<name>A0A843TUH4_COLES</name>
<reference evidence="2" key="1">
    <citation type="submission" date="2017-07" db="EMBL/GenBank/DDBJ databases">
        <title>Taro Niue Genome Assembly and Annotation.</title>
        <authorList>
            <person name="Atibalentja N."/>
            <person name="Keating K."/>
            <person name="Fields C.J."/>
        </authorList>
    </citation>
    <scope>NUCLEOTIDE SEQUENCE</scope>
    <source>
        <strain evidence="2">Niue_2</strain>
        <tissue evidence="2">Leaf</tissue>
    </source>
</reference>